<keyword evidence="2" id="KW-1185">Reference proteome</keyword>
<evidence type="ECO:0000313" key="1">
    <source>
        <dbReference type="EMBL" id="AAD17606.1"/>
    </source>
</evidence>
<organismHost>
    <name type="scientific">Mycobacterium</name>
    <dbReference type="NCBI Taxonomy" id="1763"/>
</organismHost>
<protein>
    <submittedName>
        <fullName evidence="1">Uncharacterized protein</fullName>
    </submittedName>
</protein>
<reference evidence="1 2" key="1">
    <citation type="journal article" date="1998" name="Tuber. Lung Dis.">
        <title>Mycobacteriophage TM4: genome structure and gene expression.</title>
        <authorList>
            <person name="Ford M.E."/>
            <person name="Stenstrom C."/>
            <person name="Hendrix R.W."/>
            <person name="Hatfull G.F."/>
        </authorList>
    </citation>
    <scope>NUCLEOTIDE SEQUENCE</scope>
</reference>
<dbReference type="EMBL" id="AF068845">
    <property type="protein sequence ID" value="AAD17606.1"/>
    <property type="molecule type" value="Genomic_DNA"/>
</dbReference>
<dbReference type="RefSeq" id="NP_569774.1">
    <property type="nucleotide sequence ID" value="NC_003387.1"/>
</dbReference>
<evidence type="ECO:0000313" key="2">
    <source>
        <dbReference type="Proteomes" id="UP000002133"/>
    </source>
</evidence>
<accession>Q9ZX39</accession>
<proteinExistence type="predicted"/>
<name>Q9ZX39_BPMT4</name>
<sequence>MSDEVWVLDFEAEGPEPGDYVGYQSVHRTRDGASNRLLERLADVDVDVAEVEALGGAQADDGSYAGELDADGMTISYGVHRMPIED</sequence>
<gene>
    <name evidence="1" type="primary">39</name>
    <name evidence="1" type="ORF">TM4_39</name>
</gene>
<dbReference type="OrthoDB" id="18837at10239"/>
<dbReference type="Proteomes" id="UP000002133">
    <property type="component" value="Segment"/>
</dbReference>
<dbReference type="KEGG" id="vg:932269"/>
<organism evidence="1 2">
    <name type="scientific">Mycobacterium phage TM4</name>
    <name type="common">Mycobacteriophage TM4</name>
    <dbReference type="NCBI Taxonomy" id="88870"/>
    <lineage>
        <taxon>Viruses</taxon>
        <taxon>Duplodnaviria</taxon>
        <taxon>Heunggongvirae</taxon>
        <taxon>Uroviricota</taxon>
        <taxon>Caudoviricetes</taxon>
        <taxon>Weiservirinae</taxon>
        <taxon>Timquatrovirus</taxon>
        <taxon>Timquatrovirus TM4</taxon>
        <taxon>Mycobacterium virus TM4</taxon>
    </lineage>
</organism>